<dbReference type="EMBL" id="AP025523">
    <property type="protein sequence ID" value="BDE06900.1"/>
    <property type="molecule type" value="Genomic_DNA"/>
</dbReference>
<evidence type="ECO:0000313" key="1">
    <source>
        <dbReference type="EMBL" id="BDE06900.1"/>
    </source>
</evidence>
<keyword evidence="2" id="KW-1185">Reference proteome</keyword>
<dbReference type="KEGG" id="vab:WPS_21760"/>
<sequence>MDVETFLRGAEVRALLEATAIVRLVDVIDAMIADAESRADVDAIAAHCVQSWRMRRDALLAEHATLVPQLDPRTAA</sequence>
<dbReference type="AlphaFoldDB" id="A0AAN2C9U1"/>
<accession>A0AAN2C9U1</accession>
<evidence type="ECO:0000313" key="2">
    <source>
        <dbReference type="Proteomes" id="UP001317532"/>
    </source>
</evidence>
<organism evidence="1 2">
    <name type="scientific">Vulcanimicrobium alpinum</name>
    <dbReference type="NCBI Taxonomy" id="3016050"/>
    <lineage>
        <taxon>Bacteria</taxon>
        <taxon>Bacillati</taxon>
        <taxon>Vulcanimicrobiota</taxon>
        <taxon>Vulcanimicrobiia</taxon>
        <taxon>Vulcanimicrobiales</taxon>
        <taxon>Vulcanimicrobiaceae</taxon>
        <taxon>Vulcanimicrobium</taxon>
    </lineage>
</organism>
<gene>
    <name evidence="1" type="ORF">WPS_21760</name>
</gene>
<name>A0AAN2C9U1_UNVUL</name>
<reference evidence="1 2" key="1">
    <citation type="journal article" date="2022" name="ISME Commun">
        <title>Vulcanimicrobium alpinus gen. nov. sp. nov., the first cultivated representative of the candidate phylum 'Eremiobacterota', is a metabolically versatile aerobic anoxygenic phototroph.</title>
        <authorList>
            <person name="Yabe S."/>
            <person name="Muto K."/>
            <person name="Abe K."/>
            <person name="Yokota A."/>
            <person name="Staudigel H."/>
            <person name="Tebo B.M."/>
        </authorList>
    </citation>
    <scope>NUCLEOTIDE SEQUENCE [LARGE SCALE GENOMIC DNA]</scope>
    <source>
        <strain evidence="1 2">WC8-2</strain>
    </source>
</reference>
<protein>
    <submittedName>
        <fullName evidence="1">Uncharacterized protein</fullName>
    </submittedName>
</protein>
<dbReference type="RefSeq" id="WP_317994533.1">
    <property type="nucleotide sequence ID" value="NZ_AP025523.1"/>
</dbReference>
<dbReference type="Proteomes" id="UP001317532">
    <property type="component" value="Chromosome"/>
</dbReference>
<proteinExistence type="predicted"/>